<dbReference type="EMBL" id="CM042032">
    <property type="protein sequence ID" value="KAI3777113.1"/>
    <property type="molecule type" value="Genomic_DNA"/>
</dbReference>
<reference evidence="2" key="1">
    <citation type="journal article" date="2022" name="Mol. Ecol. Resour.">
        <title>The genomes of chicory, endive, great burdock and yacon provide insights into Asteraceae palaeo-polyploidization history and plant inulin production.</title>
        <authorList>
            <person name="Fan W."/>
            <person name="Wang S."/>
            <person name="Wang H."/>
            <person name="Wang A."/>
            <person name="Jiang F."/>
            <person name="Liu H."/>
            <person name="Zhao H."/>
            <person name="Xu D."/>
            <person name="Zhang Y."/>
        </authorList>
    </citation>
    <scope>NUCLEOTIDE SEQUENCE [LARGE SCALE GENOMIC DNA]</scope>
    <source>
        <strain evidence="2">cv. Yunnan</strain>
    </source>
</reference>
<comment type="caution">
    <text evidence="1">The sequence shown here is derived from an EMBL/GenBank/DDBJ whole genome shotgun (WGS) entry which is preliminary data.</text>
</comment>
<keyword evidence="2" id="KW-1185">Reference proteome</keyword>
<evidence type="ECO:0000313" key="1">
    <source>
        <dbReference type="EMBL" id="KAI3777113.1"/>
    </source>
</evidence>
<name>A0ACB9G0Y4_9ASTR</name>
<proteinExistence type="predicted"/>
<accession>A0ACB9G0Y4</accession>
<protein>
    <submittedName>
        <fullName evidence="1">Uncharacterized protein</fullName>
    </submittedName>
</protein>
<sequence length="74" mass="8351">MDFDGQFVGDSLKIPLVINNGFNIDFGGTQFEELLELVVDTFVQVDENVRCAKSSSDDYSLNEDELEVLERESD</sequence>
<gene>
    <name evidence="1" type="ORF">L1987_46907</name>
</gene>
<evidence type="ECO:0000313" key="2">
    <source>
        <dbReference type="Proteomes" id="UP001056120"/>
    </source>
</evidence>
<organism evidence="1 2">
    <name type="scientific">Smallanthus sonchifolius</name>
    <dbReference type="NCBI Taxonomy" id="185202"/>
    <lineage>
        <taxon>Eukaryota</taxon>
        <taxon>Viridiplantae</taxon>
        <taxon>Streptophyta</taxon>
        <taxon>Embryophyta</taxon>
        <taxon>Tracheophyta</taxon>
        <taxon>Spermatophyta</taxon>
        <taxon>Magnoliopsida</taxon>
        <taxon>eudicotyledons</taxon>
        <taxon>Gunneridae</taxon>
        <taxon>Pentapetalae</taxon>
        <taxon>asterids</taxon>
        <taxon>campanulids</taxon>
        <taxon>Asterales</taxon>
        <taxon>Asteraceae</taxon>
        <taxon>Asteroideae</taxon>
        <taxon>Heliantheae alliance</taxon>
        <taxon>Millerieae</taxon>
        <taxon>Smallanthus</taxon>
    </lineage>
</organism>
<dbReference type="Proteomes" id="UP001056120">
    <property type="component" value="Linkage Group LG15"/>
</dbReference>
<reference evidence="1 2" key="2">
    <citation type="journal article" date="2022" name="Mol. Ecol. Resour.">
        <title>The genomes of chicory, endive, great burdock and yacon provide insights into Asteraceae paleo-polyploidization history and plant inulin production.</title>
        <authorList>
            <person name="Fan W."/>
            <person name="Wang S."/>
            <person name="Wang H."/>
            <person name="Wang A."/>
            <person name="Jiang F."/>
            <person name="Liu H."/>
            <person name="Zhao H."/>
            <person name="Xu D."/>
            <person name="Zhang Y."/>
        </authorList>
    </citation>
    <scope>NUCLEOTIDE SEQUENCE [LARGE SCALE GENOMIC DNA]</scope>
    <source>
        <strain evidence="2">cv. Yunnan</strain>
        <tissue evidence="1">Leaves</tissue>
    </source>
</reference>